<gene>
    <name evidence="1" type="ORF">HMPREF9952_0340</name>
</gene>
<proteinExistence type="predicted"/>
<name>F9QA44_9PAST</name>
<dbReference type="Proteomes" id="UP000006235">
    <property type="component" value="Unassembled WGS sequence"/>
</dbReference>
<accession>F9QA44</accession>
<dbReference type="AlphaFoldDB" id="F9QA44"/>
<comment type="caution">
    <text evidence="1">The sequence shown here is derived from an EMBL/GenBank/DDBJ whole genome shotgun (WGS) entry which is preliminary data.</text>
</comment>
<organism evidence="1 2">
    <name type="scientific">Haemophilus pittmaniae HK 85</name>
    <dbReference type="NCBI Taxonomy" id="1035188"/>
    <lineage>
        <taxon>Bacteria</taxon>
        <taxon>Pseudomonadati</taxon>
        <taxon>Pseudomonadota</taxon>
        <taxon>Gammaproteobacteria</taxon>
        <taxon>Pasteurellales</taxon>
        <taxon>Pasteurellaceae</taxon>
        <taxon>Haemophilus</taxon>
    </lineage>
</organism>
<reference evidence="1 2" key="1">
    <citation type="submission" date="2011-07" db="EMBL/GenBank/DDBJ databases">
        <authorList>
            <person name="Harkins D.M."/>
            <person name="Madupu R."/>
            <person name="Durkin A.S."/>
            <person name="Torralba M."/>
            <person name="Methe B."/>
            <person name="Sutton G.G."/>
            <person name="Nelson K.E."/>
        </authorList>
    </citation>
    <scope>NUCLEOTIDE SEQUENCE [LARGE SCALE GENOMIC DNA]</scope>
    <source>
        <strain evidence="1 2">HK 85</strain>
    </source>
</reference>
<sequence>MPDLAEDKETPIAQREKREVAIETHYSGVFAEKDKFAQAYSVA</sequence>
<evidence type="ECO:0000313" key="1">
    <source>
        <dbReference type="EMBL" id="EGV05371.1"/>
    </source>
</evidence>
<evidence type="ECO:0000313" key="2">
    <source>
        <dbReference type="Proteomes" id="UP000006235"/>
    </source>
</evidence>
<dbReference type="EMBL" id="AFUV01000015">
    <property type="protein sequence ID" value="EGV05371.1"/>
    <property type="molecule type" value="Genomic_DNA"/>
</dbReference>
<protein>
    <submittedName>
        <fullName evidence="1">Uncharacterized protein</fullName>
    </submittedName>
</protein>